<dbReference type="Proteomes" id="UP001181355">
    <property type="component" value="Chromosome"/>
</dbReference>
<protein>
    <submittedName>
        <fullName evidence="1">Uncharacterized protein</fullName>
    </submittedName>
</protein>
<proteinExistence type="predicted"/>
<reference evidence="1" key="1">
    <citation type="submission" date="2023-09" db="EMBL/GenBank/DDBJ databases">
        <title>Undibacterium sp. 20NA77.5 isolated from freshwater.</title>
        <authorList>
            <person name="Le V."/>
            <person name="Ko S.-R."/>
            <person name="Ahn C.-Y."/>
            <person name="Oh H.-M."/>
        </authorList>
    </citation>
    <scope>NUCLEOTIDE SEQUENCE</scope>
    <source>
        <strain evidence="1">20NA77.5</strain>
    </source>
</reference>
<keyword evidence="2" id="KW-1185">Reference proteome</keyword>
<dbReference type="EMBL" id="CP133720">
    <property type="protein sequence ID" value="WMW80543.1"/>
    <property type="molecule type" value="Genomic_DNA"/>
</dbReference>
<sequence length="270" mass="31376">MGLRFYTFAFGVLLMHMSLHKEVVAQSTPQSVEVNHTRHPEERSYRALHGGRQLFESLQARVPGAVLRFRLIPLKPEVDLKQVRLRLAGETFETPIHITEDLRFELPNNDLALKEDAVILSNYSETDLRWLAEIKSPDLPENRLRLGELRVNCEVYVKTLRFREKNDITSLSKRALLAVLPNPCLFERSVIRFPAERPIFKMSLSHGGRHEQLPLRNLYGGRLHPISLFGPNELQNGWLELWWLDRDFAAPLGDQSWPDETLIEFEFMED</sequence>
<accession>A0ABY9RH46</accession>
<evidence type="ECO:0000313" key="2">
    <source>
        <dbReference type="Proteomes" id="UP001181355"/>
    </source>
</evidence>
<organism evidence="1 2">
    <name type="scientific">Undibacterium cyanobacteriorum</name>
    <dbReference type="NCBI Taxonomy" id="3073561"/>
    <lineage>
        <taxon>Bacteria</taxon>
        <taxon>Pseudomonadati</taxon>
        <taxon>Pseudomonadota</taxon>
        <taxon>Betaproteobacteria</taxon>
        <taxon>Burkholderiales</taxon>
        <taxon>Oxalobacteraceae</taxon>
        <taxon>Undibacterium</taxon>
    </lineage>
</organism>
<name>A0ABY9RH46_9BURK</name>
<gene>
    <name evidence="1" type="ORF">RF679_18170</name>
</gene>
<dbReference type="RefSeq" id="WP_309482035.1">
    <property type="nucleotide sequence ID" value="NZ_CP133720.1"/>
</dbReference>
<evidence type="ECO:0000313" key="1">
    <source>
        <dbReference type="EMBL" id="WMW80543.1"/>
    </source>
</evidence>